<comment type="similarity">
    <text evidence="1">Belongs to the WD repeat EMAP family.</text>
</comment>
<dbReference type="InterPro" id="IPR055442">
    <property type="entry name" value="Beta-prop_EML-like_2nd"/>
</dbReference>
<dbReference type="PANTHER" id="PTHR13720:SF55">
    <property type="entry name" value="ECHINODERM MICROTUBULE-ASSOCIATED PROTEIN-LIKE CG42247"/>
    <property type="match status" value="1"/>
</dbReference>
<dbReference type="InterPro" id="IPR050630">
    <property type="entry name" value="WD_repeat_EMAP"/>
</dbReference>
<dbReference type="AlphaFoldDB" id="A0A8S3TI12"/>
<evidence type="ECO:0000313" key="7">
    <source>
        <dbReference type="EMBL" id="CAG2231174.1"/>
    </source>
</evidence>
<evidence type="ECO:0000313" key="8">
    <source>
        <dbReference type="Proteomes" id="UP000683360"/>
    </source>
</evidence>
<sequence length="1177" mass="133273">MYSYSNNETDRRFSYASSVHSFKRNQSQSSLISSKDTRRLSTVRGMKRPLQQVKQNYELNGIADTECEKLSSESQSGDSIPESASKMIPDTQKIPENYNTEIGLTRIIESSRYYSKTMHKRSIRSDYEVRYGPLPLDYFESEDLVDYKGLDSVDYEGLYGPTVTSDYDISYERRRPYYFSTSRGDFISPVSTDDSVIPNLYRKRYMVLPNIRSELQVVQSDDEDVVYQEQRPATEVYMSQNHAQNEMKRYETVGGTKKEDLKKGRRVTFFRNGDTNFRGISISISQNDFRNFETLLVFLNGKIPTTAGVRYVFSLPDGKEIKSVTEFKHGKAYLASSVKKPNIKLPYGYSRETDWTSARPSPGKVRKDEVHLFKRPTSPTSSPTRKARVITVENNLRKELKEKVIIDPQTKQNFEDILCIIGDLINMNVDSLYTRRKPFRKVVSFSQLFREFKNHDMFIACQEGEDPTDRNSYHGSNNSDKLQSIDELNMSGSSNSDSPPPMENGFSTSRSDNNLEDDSASVLINGKIRRYYPPSMSYPDDEAGKPDRKLKLEWIYGYHAKENSSNLFVLSSGEIAYAVASVVVLYKYIRNKDKDRDSVKDREDTQRLYLGHTEEVTSMALNPTNKSIASAQMAGKENKAHIRVWDCKTLTTLNVIGVGFFDSGILSINFSQQSNGSFLCVMDNAEKHVLSIWDWQKERMVAKTTTSNLAVKAACFYKYNDTILITYGQQHVYFWKLFWDPVRDKEGRIMRDKRSGLFVGDIPNEVCSLAFSAKGDVLTGDSSGTITVWSPDVEYIFSINLDLSETMKNAHKHPVSSLYMLMDNTLMTGGGLEIRAWDSINGYRPANARVLPEATGHVRTIIPQNSASADGRLYIGTSKGYVLDGSLQDKFRFLIQGHSEEIWAIAPHPNESAFFTTSFDKMVIKWSTTRHKIIWKSQIGKPGCCLSADLKGRQVAAGTQTGNIEILNAHNGMHVASIDVSKYRIDCISFSPDSTMIAVGSHDGLLHILDAQDGGQGYSPSRPLKGHPTFVTHIDWSGDSKYIQSTDGQYNMINWDIEKKLRISDPRVLRDADWHIYSCTTGYPVIGPWTNMENGTQLNAVHRSNYRDFLLTGDSRGRVRLYKYPCAATKPEYRGVKLYSNDVTAANFLYDDMNVITSGGSSPVLALWAVVDAFVSS</sequence>
<dbReference type="PROSITE" id="PS50082">
    <property type="entry name" value="WD_REPEATS_2"/>
    <property type="match status" value="1"/>
</dbReference>
<dbReference type="InterPro" id="IPR015943">
    <property type="entry name" value="WD40/YVTN_repeat-like_dom_sf"/>
</dbReference>
<reference evidence="7" key="1">
    <citation type="submission" date="2021-03" db="EMBL/GenBank/DDBJ databases">
        <authorList>
            <person name="Bekaert M."/>
        </authorList>
    </citation>
    <scope>NUCLEOTIDE SEQUENCE</scope>
</reference>
<dbReference type="Proteomes" id="UP000683360">
    <property type="component" value="Unassembled WGS sequence"/>
</dbReference>
<dbReference type="Pfam" id="PF23409">
    <property type="entry name" value="Beta-prop_EML"/>
    <property type="match status" value="1"/>
</dbReference>
<keyword evidence="8" id="KW-1185">Reference proteome</keyword>
<dbReference type="InterPro" id="IPR003533">
    <property type="entry name" value="Doublecortin_dom"/>
</dbReference>
<dbReference type="Gene3D" id="3.10.20.230">
    <property type="entry name" value="Doublecortin domain"/>
    <property type="match status" value="2"/>
</dbReference>
<feature type="repeat" description="WD" evidence="4">
    <location>
        <begin position="895"/>
        <end position="936"/>
    </location>
</feature>
<dbReference type="InterPro" id="IPR036322">
    <property type="entry name" value="WD40_repeat_dom_sf"/>
</dbReference>
<dbReference type="SUPFAM" id="SSF50978">
    <property type="entry name" value="WD40 repeat-like"/>
    <property type="match status" value="1"/>
</dbReference>
<dbReference type="SUPFAM" id="SSF89837">
    <property type="entry name" value="Doublecortin (DC)"/>
    <property type="match status" value="1"/>
</dbReference>
<dbReference type="GO" id="GO:0072686">
    <property type="term" value="C:mitotic spindle"/>
    <property type="evidence" value="ECO:0007669"/>
    <property type="project" value="TreeGrafter"/>
</dbReference>
<name>A0A8S3TI12_MYTED</name>
<keyword evidence="3" id="KW-0677">Repeat</keyword>
<dbReference type="InterPro" id="IPR001680">
    <property type="entry name" value="WD40_rpt"/>
</dbReference>
<evidence type="ECO:0000256" key="1">
    <source>
        <dbReference type="ARBA" id="ARBA00006489"/>
    </source>
</evidence>
<dbReference type="GO" id="GO:0008017">
    <property type="term" value="F:microtubule binding"/>
    <property type="evidence" value="ECO:0007669"/>
    <property type="project" value="TreeGrafter"/>
</dbReference>
<dbReference type="GO" id="GO:0000226">
    <property type="term" value="P:microtubule cytoskeleton organization"/>
    <property type="evidence" value="ECO:0007669"/>
    <property type="project" value="TreeGrafter"/>
</dbReference>
<dbReference type="Pfam" id="PF23414">
    <property type="entry name" value="Beta-prop_EML_2"/>
    <property type="match status" value="1"/>
</dbReference>
<evidence type="ECO:0000256" key="5">
    <source>
        <dbReference type="SAM" id="MobiDB-lite"/>
    </source>
</evidence>
<dbReference type="InterPro" id="IPR011047">
    <property type="entry name" value="Quinoprotein_ADH-like_sf"/>
</dbReference>
<organism evidence="7 8">
    <name type="scientific">Mytilus edulis</name>
    <name type="common">Blue mussel</name>
    <dbReference type="NCBI Taxonomy" id="6550"/>
    <lineage>
        <taxon>Eukaryota</taxon>
        <taxon>Metazoa</taxon>
        <taxon>Spiralia</taxon>
        <taxon>Lophotrochozoa</taxon>
        <taxon>Mollusca</taxon>
        <taxon>Bivalvia</taxon>
        <taxon>Autobranchia</taxon>
        <taxon>Pteriomorphia</taxon>
        <taxon>Mytilida</taxon>
        <taxon>Mytiloidea</taxon>
        <taxon>Mytilidae</taxon>
        <taxon>Mytilinae</taxon>
        <taxon>Mytilus</taxon>
    </lineage>
</organism>
<evidence type="ECO:0000259" key="6">
    <source>
        <dbReference type="PROSITE" id="PS50309"/>
    </source>
</evidence>
<dbReference type="GO" id="GO:0035556">
    <property type="term" value="P:intracellular signal transduction"/>
    <property type="evidence" value="ECO:0007669"/>
    <property type="project" value="InterPro"/>
</dbReference>
<evidence type="ECO:0000256" key="4">
    <source>
        <dbReference type="PROSITE-ProRule" id="PRU00221"/>
    </source>
</evidence>
<keyword evidence="2 4" id="KW-0853">WD repeat</keyword>
<dbReference type="EMBL" id="CAJPWZ010002131">
    <property type="protein sequence ID" value="CAG2231174.1"/>
    <property type="molecule type" value="Genomic_DNA"/>
</dbReference>
<dbReference type="SMART" id="SM00320">
    <property type="entry name" value="WD40"/>
    <property type="match status" value="7"/>
</dbReference>
<dbReference type="Pfam" id="PF03451">
    <property type="entry name" value="HELP"/>
    <property type="match status" value="1"/>
</dbReference>
<dbReference type="PROSITE" id="PS50309">
    <property type="entry name" value="DC"/>
    <property type="match status" value="1"/>
</dbReference>
<dbReference type="OrthoDB" id="47802at2759"/>
<protein>
    <submittedName>
        <fullName evidence="7">EML1_2</fullName>
    </submittedName>
</protein>
<dbReference type="InterPro" id="IPR036572">
    <property type="entry name" value="Doublecortin_dom_sf"/>
</dbReference>
<evidence type="ECO:0000256" key="3">
    <source>
        <dbReference type="ARBA" id="ARBA00022737"/>
    </source>
</evidence>
<evidence type="ECO:0000256" key="2">
    <source>
        <dbReference type="ARBA" id="ARBA00022574"/>
    </source>
</evidence>
<feature type="domain" description="Doublecortin" evidence="6">
    <location>
        <begin position="265"/>
        <end position="348"/>
    </location>
</feature>
<dbReference type="SUPFAM" id="SSF50998">
    <property type="entry name" value="Quinoprotein alcohol dehydrogenase-like"/>
    <property type="match status" value="1"/>
</dbReference>
<comment type="caution">
    <text evidence="7">The sequence shown here is derived from an EMBL/GenBank/DDBJ whole genome shotgun (WGS) entry which is preliminary data.</text>
</comment>
<dbReference type="Gene3D" id="2.130.10.10">
    <property type="entry name" value="YVTN repeat-like/Quinoprotein amine dehydrogenase"/>
    <property type="match status" value="2"/>
</dbReference>
<dbReference type="InterPro" id="IPR005108">
    <property type="entry name" value="HELP"/>
</dbReference>
<feature type="region of interest" description="Disordered" evidence="5">
    <location>
        <begin position="487"/>
        <end position="518"/>
    </location>
</feature>
<dbReference type="PANTHER" id="PTHR13720">
    <property type="entry name" value="WD-40 REPEAT PROTEIN"/>
    <property type="match status" value="1"/>
</dbReference>
<accession>A0A8S3TI12</accession>
<dbReference type="Pfam" id="PF03607">
    <property type="entry name" value="DCX"/>
    <property type="match status" value="1"/>
</dbReference>
<dbReference type="InterPro" id="IPR055439">
    <property type="entry name" value="Beta-prop_EML_1st"/>
</dbReference>
<gene>
    <name evidence="7" type="ORF">MEDL_43912</name>
</gene>
<proteinExistence type="inferred from homology"/>
<dbReference type="SMART" id="SM00537">
    <property type="entry name" value="DCX"/>
    <property type="match status" value="1"/>
</dbReference>